<proteinExistence type="predicted"/>
<evidence type="ECO:0008006" key="6">
    <source>
        <dbReference type="Google" id="ProtNLM"/>
    </source>
</evidence>
<dbReference type="SUPFAM" id="SSF56281">
    <property type="entry name" value="Metallo-hydrolase/oxidoreductase"/>
    <property type="match status" value="1"/>
</dbReference>
<keyword evidence="1" id="KW-0540">Nuclease</keyword>
<dbReference type="EMBL" id="PYFQ01000019">
    <property type="protein sequence ID" value="PSK34700.1"/>
    <property type="molecule type" value="Genomic_DNA"/>
</dbReference>
<organism evidence="4 5">
    <name type="scientific">Candidozyma pseudohaemuli</name>
    <dbReference type="NCBI Taxonomy" id="418784"/>
    <lineage>
        <taxon>Eukaryota</taxon>
        <taxon>Fungi</taxon>
        <taxon>Dikarya</taxon>
        <taxon>Ascomycota</taxon>
        <taxon>Saccharomycotina</taxon>
        <taxon>Pichiomycetes</taxon>
        <taxon>Metschnikowiaceae</taxon>
        <taxon>Candidozyma</taxon>
    </lineage>
</organism>
<evidence type="ECO:0000256" key="2">
    <source>
        <dbReference type="ARBA" id="ARBA00022801"/>
    </source>
</evidence>
<dbReference type="STRING" id="418784.A0A2P7YFF3"/>
<evidence type="ECO:0000313" key="4">
    <source>
        <dbReference type="EMBL" id="PSK34700.1"/>
    </source>
</evidence>
<dbReference type="GeneID" id="36568279"/>
<sequence>MPFDGRIREFPLLGVDRFNTGCSAFLLTHCHSDHLVGLILKSFGGQVFCSVETKKLLSLKKDYQRILPLLETKRYHEPFEVELRPLGSSEGSENDTCLVTVTLLPAHHCLGASMFLIESETSNVLCTGDLRAEDWWILSLNTYPLLFPYINGMKVLDNIYADMTFSYRREPYIEIPPNNAGIHAAIRLLEEFPKDPEIAYCFQDTTLGFDHAWAFITSYFRSALHISDPTLRKQVEVVSKNDSVNGPSLAAAFERYRLANFKNGIFHVCPKGCSDIPSDRFVVRIKQFVNFNIMDMTGACFPLRLDSLRVAEKANLKMLRETKAGTRIYELRDRQWVLPKNGTELLPADIKLVFARHSSYSETARLVSMFRPRQVFPTEDQGLWVNGFSMKRLFGDICQGETFAFDEEQKLLYGDLLPEIANRPVSTVDRWNADECKEEEKFVEKVKDEKVALINIRKVVQASAFKEKRSAEEQDFVNKRKKDFRLQKITEGRRDISYRKFIEEQQEKYYKKHNLPGYKRDYESPKYMRKFDSTLGGSSDYDTDSCSSLSDIFHMKRARSSSSAEKASVGSIVQETQSSQPLNKGLQRSFVRSSFNTYEESLKPKKIDPLSLSCSQSSILFRSEKEPDQIQIDHFSRKLLEDPMGWASMCLQSTKG</sequence>
<dbReference type="GO" id="GO:0003684">
    <property type="term" value="F:damaged DNA binding"/>
    <property type="evidence" value="ECO:0007669"/>
    <property type="project" value="TreeGrafter"/>
</dbReference>
<protein>
    <recommendedName>
        <fullName evidence="6">Metallo-beta-lactamase domain-containing protein</fullName>
    </recommendedName>
</protein>
<dbReference type="GO" id="GO:0036297">
    <property type="term" value="P:interstrand cross-link repair"/>
    <property type="evidence" value="ECO:0007669"/>
    <property type="project" value="TreeGrafter"/>
</dbReference>
<dbReference type="Gene3D" id="3.40.50.12650">
    <property type="match status" value="1"/>
</dbReference>
<keyword evidence="3" id="KW-0269">Exonuclease</keyword>
<dbReference type="AlphaFoldDB" id="A0A2P7YFF3"/>
<keyword evidence="2" id="KW-0378">Hydrolase</keyword>
<name>A0A2P7YFF3_9ASCO</name>
<gene>
    <name evidence="4" type="ORF">C7M61_004892</name>
</gene>
<reference evidence="4 5" key="1">
    <citation type="submission" date="2018-03" db="EMBL/GenBank/DDBJ databases">
        <title>Candida pseudohaemulonii genome assembly and annotation.</title>
        <authorList>
            <person name="Munoz J.F."/>
            <person name="Gade L.G."/>
            <person name="Chow N.A."/>
            <person name="Litvintseva A.P."/>
            <person name="Loparev V.N."/>
            <person name="Cuomo C.A."/>
        </authorList>
    </citation>
    <scope>NUCLEOTIDE SEQUENCE [LARGE SCALE GENOMIC DNA]</scope>
    <source>
        <strain evidence="4 5">B12108</strain>
    </source>
</reference>
<dbReference type="InterPro" id="IPR036866">
    <property type="entry name" value="RibonucZ/Hydroxyglut_hydro"/>
</dbReference>
<dbReference type="GO" id="GO:0006303">
    <property type="term" value="P:double-strand break repair via nonhomologous end joining"/>
    <property type="evidence" value="ECO:0007669"/>
    <property type="project" value="TreeGrafter"/>
</dbReference>
<accession>A0A2P7YFF3</accession>
<dbReference type="GO" id="GO:0035312">
    <property type="term" value="F:5'-3' DNA exonuclease activity"/>
    <property type="evidence" value="ECO:0007669"/>
    <property type="project" value="TreeGrafter"/>
</dbReference>
<keyword evidence="5" id="KW-1185">Reference proteome</keyword>
<dbReference type="Proteomes" id="UP000241107">
    <property type="component" value="Unassembled WGS sequence"/>
</dbReference>
<dbReference type="OrthoDB" id="5561659at2759"/>
<evidence type="ECO:0000256" key="3">
    <source>
        <dbReference type="ARBA" id="ARBA00022839"/>
    </source>
</evidence>
<evidence type="ECO:0000256" key="1">
    <source>
        <dbReference type="ARBA" id="ARBA00022722"/>
    </source>
</evidence>
<dbReference type="Gene3D" id="3.60.15.10">
    <property type="entry name" value="Ribonuclease Z/Hydroxyacylglutathione hydrolase-like"/>
    <property type="match status" value="1"/>
</dbReference>
<dbReference type="PANTHER" id="PTHR23240:SF8">
    <property type="entry name" value="PROTEIN ARTEMIS"/>
    <property type="match status" value="1"/>
</dbReference>
<comment type="caution">
    <text evidence="4">The sequence shown here is derived from an EMBL/GenBank/DDBJ whole genome shotgun (WGS) entry which is preliminary data.</text>
</comment>
<dbReference type="VEuPathDB" id="FungiDB:C7M61_004892"/>
<dbReference type="PANTHER" id="PTHR23240">
    <property type="entry name" value="DNA CROSS-LINK REPAIR PROTEIN PSO2/SNM1-RELATED"/>
    <property type="match status" value="1"/>
</dbReference>
<dbReference type="RefSeq" id="XP_024711586.1">
    <property type="nucleotide sequence ID" value="XM_024860206.1"/>
</dbReference>
<evidence type="ECO:0000313" key="5">
    <source>
        <dbReference type="Proteomes" id="UP000241107"/>
    </source>
</evidence>
<dbReference type="GO" id="GO:0000723">
    <property type="term" value="P:telomere maintenance"/>
    <property type="evidence" value="ECO:0007669"/>
    <property type="project" value="TreeGrafter"/>
</dbReference>